<dbReference type="EMBL" id="CP002447">
    <property type="protein sequence ID" value="ADV10951.1"/>
    <property type="molecule type" value="Genomic_DNA"/>
</dbReference>
<evidence type="ECO:0000256" key="1">
    <source>
        <dbReference type="SAM" id="Phobius"/>
    </source>
</evidence>
<feature type="transmembrane region" description="Helical" evidence="1">
    <location>
        <begin position="130"/>
        <end position="148"/>
    </location>
</feature>
<feature type="transmembrane region" description="Helical" evidence="1">
    <location>
        <begin position="61"/>
        <end position="82"/>
    </location>
</feature>
<keyword evidence="1" id="KW-0472">Membrane</keyword>
<organism evidence="2 3">
    <name type="scientific">Mesorhizobium ciceri biovar biserrulae (strain HAMBI 2942 / LMG 23838 / WSM1271)</name>
    <dbReference type="NCBI Taxonomy" id="765698"/>
    <lineage>
        <taxon>Bacteria</taxon>
        <taxon>Pseudomonadati</taxon>
        <taxon>Pseudomonadota</taxon>
        <taxon>Alphaproteobacteria</taxon>
        <taxon>Hyphomicrobiales</taxon>
        <taxon>Phyllobacteriaceae</taxon>
        <taxon>Mesorhizobium</taxon>
    </lineage>
</organism>
<dbReference type="eggNOG" id="ENOG5030Z04">
    <property type="taxonomic scope" value="Bacteria"/>
</dbReference>
<evidence type="ECO:0000313" key="2">
    <source>
        <dbReference type="EMBL" id="ADV10951.1"/>
    </source>
</evidence>
<gene>
    <name evidence="2" type="ordered locus">Mesci_1797</name>
</gene>
<sequence length="276" mass="28520" precursor="true">MPVFAGAAAAMVCTGRTAGTAALDFPRSCLSGAKALRGHCADMTSSNGQTPVRRPDSGLSFVPVGWLVFVMAWSVYGLISVWPAVGATGLPDSVLYLIYGGLVVDIVTILWGLYLLGLAFGRSARFPRQFTIWQIAIIVGLLVIHAYAPTVPGFVFSGQALVITGAEIAIGALCIYLLRHGSEADAVYVNPKTESPSAFVSVIAALLGIVLGAVIGAVGGFAIGSVIADATEMSCFEGACGYFAVFTGLAGLVIGAIGGGVFAVWRVHRHKRKPAA</sequence>
<protein>
    <recommendedName>
        <fullName evidence="4">Transmembrane protein</fullName>
    </recommendedName>
</protein>
<dbReference type="HOGENOM" id="CLU_1022351_0_0_5"/>
<dbReference type="AlphaFoldDB" id="E8TDQ8"/>
<keyword evidence="1" id="KW-0812">Transmembrane</keyword>
<keyword evidence="1" id="KW-1133">Transmembrane helix</keyword>
<feature type="transmembrane region" description="Helical" evidence="1">
    <location>
        <begin position="243"/>
        <end position="265"/>
    </location>
</feature>
<dbReference type="PATRIC" id="fig|765698.3.peg.2251"/>
<accession>E8TDQ8</accession>
<feature type="transmembrane region" description="Helical" evidence="1">
    <location>
        <begin position="94"/>
        <end position="118"/>
    </location>
</feature>
<dbReference type="OrthoDB" id="8068286at2"/>
<feature type="transmembrane region" description="Helical" evidence="1">
    <location>
        <begin position="154"/>
        <end position="178"/>
    </location>
</feature>
<proteinExistence type="predicted"/>
<dbReference type="KEGG" id="mci:Mesci_1797"/>
<dbReference type="Proteomes" id="UP000007471">
    <property type="component" value="Chromosome"/>
</dbReference>
<reference evidence="3" key="1">
    <citation type="submission" date="2011-01" db="EMBL/GenBank/DDBJ databases">
        <title>Complete sequence of chromosome of Mesorhizobium ciceri bv. biserrulae WSM1271.</title>
        <authorList>
            <person name="Lucas S."/>
            <person name="Copeland A."/>
            <person name="Lapidus A."/>
            <person name="Cheng J.-F."/>
            <person name="Goodwin L."/>
            <person name="Pitluck S."/>
            <person name="Teshima H."/>
            <person name="Detter J.C."/>
            <person name="Han C."/>
            <person name="Tapia R."/>
            <person name="Land M."/>
            <person name="Hauser L."/>
            <person name="Kyrpides N."/>
            <person name="Ivanova N."/>
            <person name="Nandasena K."/>
            <person name="Reeve W.G."/>
            <person name="Howieson J.G."/>
            <person name="O'Hara G."/>
            <person name="Tiwari R.P."/>
            <person name="Woyke T."/>
        </authorList>
    </citation>
    <scope>NUCLEOTIDE SEQUENCE [LARGE SCALE GENOMIC DNA]</scope>
    <source>
        <strain evidence="3">HAMBI 2942 / LMG 23838 / WSM1271</strain>
    </source>
</reference>
<evidence type="ECO:0000313" key="3">
    <source>
        <dbReference type="Proteomes" id="UP000007471"/>
    </source>
</evidence>
<evidence type="ECO:0008006" key="4">
    <source>
        <dbReference type="Google" id="ProtNLM"/>
    </source>
</evidence>
<name>E8TDQ8_MESCW</name>
<feature type="transmembrane region" description="Helical" evidence="1">
    <location>
        <begin position="199"/>
        <end position="223"/>
    </location>
</feature>